<name>A0ABY4YCG8_9GAMM</name>
<feature type="repeat" description="ANK" evidence="3">
    <location>
        <begin position="288"/>
        <end position="320"/>
    </location>
</feature>
<evidence type="ECO:0000313" key="4">
    <source>
        <dbReference type="EMBL" id="USQ14827.1"/>
    </source>
</evidence>
<keyword evidence="2 3" id="KW-0040">ANK repeat</keyword>
<keyword evidence="1" id="KW-0677">Repeat</keyword>
<dbReference type="SMART" id="SM00248">
    <property type="entry name" value="ANK"/>
    <property type="match status" value="5"/>
</dbReference>
<evidence type="ECO:0000256" key="3">
    <source>
        <dbReference type="PROSITE-ProRule" id="PRU00023"/>
    </source>
</evidence>
<reference evidence="4" key="1">
    <citation type="submission" date="2021-03" db="EMBL/GenBank/DDBJ databases">
        <title>Legionella lytica PCM 2298.</title>
        <authorList>
            <person name="Koper P."/>
        </authorList>
    </citation>
    <scope>NUCLEOTIDE SEQUENCE</scope>
    <source>
        <strain evidence="4">PCM 2298</strain>
    </source>
</reference>
<evidence type="ECO:0000313" key="5">
    <source>
        <dbReference type="Proteomes" id="UP001057474"/>
    </source>
</evidence>
<feature type="repeat" description="ANK" evidence="3">
    <location>
        <begin position="321"/>
        <end position="354"/>
    </location>
</feature>
<dbReference type="PANTHER" id="PTHR24198:SF165">
    <property type="entry name" value="ANKYRIN REPEAT-CONTAINING PROTEIN-RELATED"/>
    <property type="match status" value="1"/>
</dbReference>
<feature type="repeat" description="ANK" evidence="3">
    <location>
        <begin position="110"/>
        <end position="142"/>
    </location>
</feature>
<dbReference type="InterPro" id="IPR002110">
    <property type="entry name" value="Ankyrin_rpt"/>
</dbReference>
<dbReference type="Pfam" id="PF00023">
    <property type="entry name" value="Ank"/>
    <property type="match status" value="1"/>
</dbReference>
<sequence>MNFNTLCGELGINDHQPINEKLRLLKAWFQNTVSTDVQFSGDDSEQYQQYEDATEVYLTRILPKIGSDIEKPHPDLEGESLLAAVVIMGFDQVLRSLNPTKNMINTPNKNNITLLHSAASNGYLSMTQALLNLGADTCALNNQKQYPIFSALFMPIFDNDLEKLKANKIAIFNLLNDKGNQLLEHQDSNGETVLHRMALHGFSTLIDETLISNPRLAFMKNAHTHYPIHTAILNNQEAAVSSLLNENSADLADSNGWKPLHFAARQTNNMILEQCLQYPSHIDEPDMMGRTPLMLAAELGNIDAVATLIRHGAKTELVDHQGFTVLHHAVKAGNPELVRWLLENAKLDVNAKDEHNHTPLSLSETVVTETEHMKDISNLLLQHGATAESMRYH</sequence>
<protein>
    <submittedName>
        <fullName evidence="4">Ankyrin repeat domain-containing protein</fullName>
    </submittedName>
</protein>
<proteinExistence type="predicted"/>
<evidence type="ECO:0000256" key="1">
    <source>
        <dbReference type="ARBA" id="ARBA00022737"/>
    </source>
</evidence>
<dbReference type="PROSITE" id="PS50297">
    <property type="entry name" value="ANK_REP_REGION"/>
    <property type="match status" value="3"/>
</dbReference>
<dbReference type="EMBL" id="CP071527">
    <property type="protein sequence ID" value="USQ14827.1"/>
    <property type="molecule type" value="Genomic_DNA"/>
</dbReference>
<accession>A0ABY4YCG8</accession>
<dbReference type="Gene3D" id="1.25.40.20">
    <property type="entry name" value="Ankyrin repeat-containing domain"/>
    <property type="match status" value="2"/>
</dbReference>
<organism evidence="4 5">
    <name type="scientific">Legionella lytica</name>
    <dbReference type="NCBI Taxonomy" id="96232"/>
    <lineage>
        <taxon>Bacteria</taxon>
        <taxon>Pseudomonadati</taxon>
        <taxon>Pseudomonadota</taxon>
        <taxon>Gammaproteobacteria</taxon>
        <taxon>Legionellales</taxon>
        <taxon>Legionellaceae</taxon>
        <taxon>Legionella</taxon>
    </lineage>
</organism>
<dbReference type="Proteomes" id="UP001057474">
    <property type="component" value="Chromosome"/>
</dbReference>
<keyword evidence="5" id="KW-1185">Reference proteome</keyword>
<dbReference type="SUPFAM" id="SSF48403">
    <property type="entry name" value="Ankyrin repeat"/>
    <property type="match status" value="2"/>
</dbReference>
<evidence type="ECO:0000256" key="2">
    <source>
        <dbReference type="ARBA" id="ARBA00023043"/>
    </source>
</evidence>
<dbReference type="RefSeq" id="WP_252581680.1">
    <property type="nucleotide sequence ID" value="NZ_CP071527.1"/>
</dbReference>
<dbReference type="InterPro" id="IPR036770">
    <property type="entry name" value="Ankyrin_rpt-contain_sf"/>
</dbReference>
<dbReference type="PANTHER" id="PTHR24198">
    <property type="entry name" value="ANKYRIN REPEAT AND PROTEIN KINASE DOMAIN-CONTAINING PROTEIN"/>
    <property type="match status" value="1"/>
</dbReference>
<gene>
    <name evidence="4" type="ORF">J2N86_05870</name>
</gene>
<dbReference type="PROSITE" id="PS50088">
    <property type="entry name" value="ANK_REPEAT"/>
    <property type="match status" value="3"/>
</dbReference>
<dbReference type="Pfam" id="PF12796">
    <property type="entry name" value="Ank_2"/>
    <property type="match status" value="1"/>
</dbReference>